<dbReference type="SMART" id="SM00854">
    <property type="entry name" value="PGA_cap"/>
    <property type="match status" value="1"/>
</dbReference>
<organism evidence="4 5">
    <name type="scientific">Enhygromyxa salina</name>
    <dbReference type="NCBI Taxonomy" id="215803"/>
    <lineage>
        <taxon>Bacteria</taxon>
        <taxon>Pseudomonadati</taxon>
        <taxon>Myxococcota</taxon>
        <taxon>Polyangia</taxon>
        <taxon>Nannocystales</taxon>
        <taxon>Nannocystaceae</taxon>
        <taxon>Enhygromyxa</taxon>
    </lineage>
</organism>
<evidence type="ECO:0000259" key="3">
    <source>
        <dbReference type="SMART" id="SM00854"/>
    </source>
</evidence>
<evidence type="ECO:0000256" key="1">
    <source>
        <dbReference type="ARBA" id="ARBA00005662"/>
    </source>
</evidence>
<dbReference type="Pfam" id="PF09587">
    <property type="entry name" value="PGA_cap"/>
    <property type="match status" value="1"/>
</dbReference>
<gene>
    <name evidence="4" type="ORF">DB30_00796</name>
</gene>
<evidence type="ECO:0000313" key="4">
    <source>
        <dbReference type="EMBL" id="KIG13022.1"/>
    </source>
</evidence>
<dbReference type="PANTHER" id="PTHR33393">
    <property type="entry name" value="POLYGLUTAMINE SYNTHESIS ACCESSORY PROTEIN RV0574C-RELATED"/>
    <property type="match status" value="1"/>
</dbReference>
<feature type="domain" description="Capsule synthesis protein CapA" evidence="3">
    <location>
        <begin position="102"/>
        <end position="369"/>
    </location>
</feature>
<protein>
    <submittedName>
        <fullName evidence="4">Capsule biosynthesis protein capA</fullName>
    </submittedName>
</protein>
<evidence type="ECO:0000313" key="5">
    <source>
        <dbReference type="Proteomes" id="UP000031599"/>
    </source>
</evidence>
<dbReference type="InterPro" id="IPR029052">
    <property type="entry name" value="Metallo-depent_PP-like"/>
</dbReference>
<dbReference type="InterPro" id="IPR019079">
    <property type="entry name" value="Capsule_synth_CapA"/>
</dbReference>
<dbReference type="EMBL" id="JMCC02000110">
    <property type="protein sequence ID" value="KIG13022.1"/>
    <property type="molecule type" value="Genomic_DNA"/>
</dbReference>
<dbReference type="AlphaFoldDB" id="A0A0C2CYT5"/>
<dbReference type="CDD" id="cd07381">
    <property type="entry name" value="MPP_CapA"/>
    <property type="match status" value="1"/>
</dbReference>
<sequence length="487" mass="52318">MAAIMLTVGCNKPAPVDDGAVEPGLVRSGAWGVSDPEADAGAALGAAQAMLVGADALDPTRAPAQPDPPGQAAPEPAPEPAWTLPEDYLRFDGACSPGKRITLAFGGDLLLHHELQEQAYASKQGAAVLWAGIADLLAEPDLTYLNLEGPMAYGLDRDFLEVEDPGRTFDRVVYTSYPRFNYHASIAKDLVAAGIDIVSTANNHSLDRGPVGVDRTVAALRKAKLEFVGTRGSGELERLYTITKVGGFEIAWIACTRNTNRVPDDLDQVLQCGSGSAVEAVIRKLRSTGRNHNRAAKVDAVIVTPHWGKEYVHTPREAEQKLAQRWIDAGAIAVIGSHPHVVQPWTKLVSEDGREGLVLYSLGNFASHQPELGRRSSLLLYLSLVQADDGELHIAGVRHLPLHVREDSDEFFVEAIDRVSGPADARALIVALLGAGNLVTPDEPKLADPHCDEDWRPHPIPEWAKLAKPIVIAGSEEPPDNDPEYAG</sequence>
<name>A0A0C2CYT5_9BACT</name>
<dbReference type="InterPro" id="IPR052169">
    <property type="entry name" value="CW_Biosynth-Accessory"/>
</dbReference>
<dbReference type="SUPFAM" id="SSF56300">
    <property type="entry name" value="Metallo-dependent phosphatases"/>
    <property type="match status" value="1"/>
</dbReference>
<proteinExistence type="inferred from homology"/>
<dbReference type="Gene3D" id="3.60.21.10">
    <property type="match status" value="1"/>
</dbReference>
<dbReference type="PANTHER" id="PTHR33393:SF12">
    <property type="entry name" value="CAPSULE BIOSYNTHESIS PROTEIN CAPA"/>
    <property type="match status" value="1"/>
</dbReference>
<comment type="similarity">
    <text evidence="1">Belongs to the CapA family.</text>
</comment>
<comment type="caution">
    <text evidence="4">The sequence shown here is derived from an EMBL/GenBank/DDBJ whole genome shotgun (WGS) entry which is preliminary data.</text>
</comment>
<dbReference type="Proteomes" id="UP000031599">
    <property type="component" value="Unassembled WGS sequence"/>
</dbReference>
<feature type="compositionally biased region" description="Pro residues" evidence="2">
    <location>
        <begin position="65"/>
        <end position="79"/>
    </location>
</feature>
<evidence type="ECO:0000256" key="2">
    <source>
        <dbReference type="SAM" id="MobiDB-lite"/>
    </source>
</evidence>
<accession>A0A0C2CYT5</accession>
<reference evidence="4 5" key="1">
    <citation type="submission" date="2014-12" db="EMBL/GenBank/DDBJ databases">
        <title>Genome assembly of Enhygromyxa salina DSM 15201.</title>
        <authorList>
            <person name="Sharma G."/>
            <person name="Subramanian S."/>
        </authorList>
    </citation>
    <scope>NUCLEOTIDE SEQUENCE [LARGE SCALE GENOMIC DNA]</scope>
    <source>
        <strain evidence="4 5">DSM 15201</strain>
    </source>
</reference>
<feature type="region of interest" description="Disordered" evidence="2">
    <location>
        <begin position="58"/>
        <end position="80"/>
    </location>
</feature>